<dbReference type="PANTHER" id="PTHR20883:SF48">
    <property type="entry name" value="ECTOINE DIOXYGENASE"/>
    <property type="match status" value="1"/>
</dbReference>
<sequence>MSAVEEKQPVEYARWLGGRDFDDWREEFDREGYLIFKNVLSGEQLAAIKAALAPYLDQNVRGRNEFEGRESNRVYAMLAKSPVFADLVTHPLAMAFAEADLGPDCLLSACLAINLHPGETAQPWHFDDSHCGWPRPRPSLGVSTFWAITDTMETNGATEILPGSHLWAEDHIEGAIAEDDFSKTGKREGDPGFRPDAVKAVMPAGSLMVAKGTLWHRGGANVSDQDRLLITPQYCPGWTRPLENMSLAVPPAIARTLPVRAQELLGYSIHPPFMGYVDGRHPKRLLGD</sequence>
<name>A0A2S7JZ33_9PROT</name>
<dbReference type="Proteomes" id="UP000239504">
    <property type="component" value="Unassembled WGS sequence"/>
</dbReference>
<keyword evidence="2" id="KW-0223">Dioxygenase</keyword>
<gene>
    <name evidence="2" type="ORF">CW354_21475</name>
</gene>
<dbReference type="AlphaFoldDB" id="A0A2S7JZ33"/>
<accession>A0A2S7JZ33</accession>
<comment type="cofactor">
    <cofactor evidence="1">
        <name>Fe(2+)</name>
        <dbReference type="ChEBI" id="CHEBI:29033"/>
    </cofactor>
</comment>
<dbReference type="GO" id="GO:0005506">
    <property type="term" value="F:iron ion binding"/>
    <property type="evidence" value="ECO:0007669"/>
    <property type="project" value="UniProtKB-ARBA"/>
</dbReference>
<dbReference type="OrthoDB" id="9796766at2"/>
<dbReference type="RefSeq" id="WP_104832153.1">
    <property type="nucleotide sequence ID" value="NZ_PJCH01000017.1"/>
</dbReference>
<dbReference type="SUPFAM" id="SSF51197">
    <property type="entry name" value="Clavaminate synthase-like"/>
    <property type="match status" value="1"/>
</dbReference>
<dbReference type="GO" id="GO:0016706">
    <property type="term" value="F:2-oxoglutarate-dependent dioxygenase activity"/>
    <property type="evidence" value="ECO:0007669"/>
    <property type="project" value="UniProtKB-ARBA"/>
</dbReference>
<keyword evidence="3" id="KW-1185">Reference proteome</keyword>
<comment type="caution">
    <text evidence="2">The sequence shown here is derived from an EMBL/GenBank/DDBJ whole genome shotgun (WGS) entry which is preliminary data.</text>
</comment>
<evidence type="ECO:0000313" key="2">
    <source>
        <dbReference type="EMBL" id="PQA85513.1"/>
    </source>
</evidence>
<proteinExistence type="predicted"/>
<dbReference type="Pfam" id="PF05721">
    <property type="entry name" value="PhyH"/>
    <property type="match status" value="1"/>
</dbReference>
<dbReference type="PANTHER" id="PTHR20883">
    <property type="entry name" value="PHYTANOYL-COA DIOXYGENASE DOMAIN CONTAINING 1"/>
    <property type="match status" value="1"/>
</dbReference>
<keyword evidence="2" id="KW-0560">Oxidoreductase</keyword>
<dbReference type="InterPro" id="IPR008775">
    <property type="entry name" value="Phytyl_CoA_dOase-like"/>
</dbReference>
<dbReference type="Gene3D" id="2.60.120.620">
    <property type="entry name" value="q2cbj1_9rhob like domain"/>
    <property type="match status" value="1"/>
</dbReference>
<reference evidence="2 3" key="1">
    <citation type="submission" date="2017-12" db="EMBL/GenBank/DDBJ databases">
        <authorList>
            <person name="Hurst M.R.H."/>
        </authorList>
    </citation>
    <scope>NUCLEOTIDE SEQUENCE [LARGE SCALE GENOMIC DNA]</scope>
    <source>
        <strain evidence="2 3">SY-3-19</strain>
    </source>
</reference>
<dbReference type="EMBL" id="PJCH01000017">
    <property type="protein sequence ID" value="PQA85513.1"/>
    <property type="molecule type" value="Genomic_DNA"/>
</dbReference>
<evidence type="ECO:0000256" key="1">
    <source>
        <dbReference type="ARBA" id="ARBA00001954"/>
    </source>
</evidence>
<organism evidence="2 3">
    <name type="scientific">Hyphococcus luteus</name>
    <dbReference type="NCBI Taxonomy" id="2058213"/>
    <lineage>
        <taxon>Bacteria</taxon>
        <taxon>Pseudomonadati</taxon>
        <taxon>Pseudomonadota</taxon>
        <taxon>Alphaproteobacteria</taxon>
        <taxon>Parvularculales</taxon>
        <taxon>Parvularculaceae</taxon>
        <taxon>Hyphococcus</taxon>
    </lineage>
</organism>
<evidence type="ECO:0000313" key="3">
    <source>
        <dbReference type="Proteomes" id="UP000239504"/>
    </source>
</evidence>
<protein>
    <submittedName>
        <fullName evidence="2">Phytanoyl-CoA dioxygenase family protein</fullName>
    </submittedName>
</protein>